<feature type="compositionally biased region" description="Basic and acidic residues" evidence="8">
    <location>
        <begin position="285"/>
        <end position="295"/>
    </location>
</feature>
<feature type="compositionally biased region" description="Low complexity" evidence="8">
    <location>
        <begin position="364"/>
        <end position="374"/>
    </location>
</feature>
<accession>A0A8K0JPN3</accession>
<feature type="region of interest" description="Disordered" evidence="8">
    <location>
        <begin position="859"/>
        <end position="885"/>
    </location>
</feature>
<dbReference type="PROSITE" id="PS00027">
    <property type="entry name" value="HOMEOBOX_1"/>
    <property type="match status" value="1"/>
</dbReference>
<comment type="subcellular location">
    <subcellularLocation>
        <location evidence="1 6 7">Nucleus</location>
    </subcellularLocation>
</comment>
<evidence type="ECO:0000256" key="2">
    <source>
        <dbReference type="ARBA" id="ARBA00010341"/>
    </source>
</evidence>
<feature type="compositionally biased region" description="Polar residues" evidence="8">
    <location>
        <begin position="1"/>
        <end position="12"/>
    </location>
</feature>
<dbReference type="Proteomes" id="UP000812966">
    <property type="component" value="Unassembled WGS sequence"/>
</dbReference>
<evidence type="ECO:0000256" key="5">
    <source>
        <dbReference type="ARBA" id="ARBA00023242"/>
    </source>
</evidence>
<reference evidence="10" key="1">
    <citation type="submission" date="2020-04" db="EMBL/GenBank/DDBJ databases">
        <title>Analysis of mating type loci in Filobasidium floriforme.</title>
        <authorList>
            <person name="Nowrousian M."/>
        </authorList>
    </citation>
    <scope>NUCLEOTIDE SEQUENCE</scope>
    <source>
        <strain evidence="10">CBS 6242</strain>
    </source>
</reference>
<dbReference type="InterPro" id="IPR047152">
    <property type="entry name" value="Caudal_homeobox"/>
</dbReference>
<dbReference type="InterPro" id="IPR009057">
    <property type="entry name" value="Homeodomain-like_sf"/>
</dbReference>
<sequence length="1041" mass="112651">MSNDDSGTTTLTPVLDPFQTPVNVKSGLPEVEPEITYGQERVIGVATGPSRSASPSRSKEVLGDPIALETRPPTRRHPKPLLATSSSSSSSSFEGFARPSKKSKNPSDLFFYPQPSLSTITPRPSPPPRTHKISRSNDDGNDDEDDGEDDHDQLDSDPRNLGEIGLDIRSTPWGPGALTSDTGHSHGSPADTELRTPGLDSSAFPVRRLGIRKGFNRGPGRDEDEDEDEAEEGDKRSGKEGWKMMQSRGLETPAPAPLNRQPKDLASVFPFALSTPQNPSTTTRKSGEEEVDRPLETPLQPQSKSHMQALSMSEPPRERKRRESVTLVLPPLTALSTPITAKRSASTYDPTSMSISARATPEVGSTSASMSMSTGKKRRRTSPEELMVLEEAYVRNQLPTSDERARLAGQTGMSTRAVQIWFQNKRQTEKRKANQKVFPTLMLVPLRHGSASEPSSEAQALVDETPRPFLLPLSGKRAGSAKSPTGHAYQYVPAGEGQPSAVSKGKRPVLPGDQEEDTFFTSKSATRADQAVERGDEDERDLGADTEVDELDQGDHEVDELEDDDEGIVRGRSREAVLPTSDVRSSSPALIRSSSPVVLLKERQQLKRRGSSADDKKDGKKEQDAKREKLMLFPSSSSIEVELSEDVVAPTPTQGSARSDRASPATVLSTPKNQESSRSTAIKRTTSERMPGSLKRQIIGIADISAGDQTDASPLAPFSGRKFVVSQSVPSFSVGARRDGLFAKPVSPLGKRKFSSRFNVGFPIRSDLPTPGKSFGRSQSGILDEMCSRKELPFLPSSARKEVPGTPCRVASSEPEDHVKVESEIMLSQSKMAMAGDTSLLDLLPSDPPSMGLIDFNSDAEDAPFEGDTDVEETPKKKMKTQDVAHGSGLRQFASLDYFAGSPSKRKGLLGDESRRLSGLGTARRRLFEAHLQQQAQQRASVKAKKQTNSSKKKKKTPASSLKRSGSSSSASIALATIAATPTRKPLASSHSMPDLALVTSDKVNITPDRRVRGATKDGKAEQQTDEEAARLLLGLFGGRS</sequence>
<dbReference type="Pfam" id="PF00046">
    <property type="entry name" value="Homeodomain"/>
    <property type="match status" value="1"/>
</dbReference>
<keyword evidence="3 6" id="KW-0238">DNA-binding</keyword>
<dbReference type="EMBL" id="JABELV010000019">
    <property type="protein sequence ID" value="KAG7566858.1"/>
    <property type="molecule type" value="Genomic_DNA"/>
</dbReference>
<feature type="compositionally biased region" description="Acidic residues" evidence="8">
    <location>
        <begin position="139"/>
        <end position="152"/>
    </location>
</feature>
<feature type="region of interest" description="Disordered" evidence="8">
    <location>
        <begin position="473"/>
        <end position="695"/>
    </location>
</feature>
<evidence type="ECO:0000256" key="4">
    <source>
        <dbReference type="ARBA" id="ARBA00023155"/>
    </source>
</evidence>
<comment type="similarity">
    <text evidence="2">Belongs to the Caudal homeobox family.</text>
</comment>
<feature type="DNA-binding region" description="Homeobox" evidence="6">
    <location>
        <begin position="374"/>
        <end position="433"/>
    </location>
</feature>
<feature type="compositionally biased region" description="Low complexity" evidence="8">
    <location>
        <begin position="584"/>
        <end position="596"/>
    </location>
</feature>
<keyword evidence="11" id="KW-1185">Reference proteome</keyword>
<dbReference type="SMART" id="SM00389">
    <property type="entry name" value="HOX"/>
    <property type="match status" value="1"/>
</dbReference>
<dbReference type="CDD" id="cd00086">
    <property type="entry name" value="homeodomain"/>
    <property type="match status" value="1"/>
</dbReference>
<feature type="compositionally biased region" description="Basic and acidic residues" evidence="8">
    <location>
        <begin position="315"/>
        <end position="324"/>
    </location>
</feature>
<feature type="compositionally biased region" description="Polar residues" evidence="8">
    <location>
        <begin position="299"/>
        <end position="311"/>
    </location>
</feature>
<dbReference type="GO" id="GO:0000981">
    <property type="term" value="F:DNA-binding transcription factor activity, RNA polymerase II-specific"/>
    <property type="evidence" value="ECO:0007669"/>
    <property type="project" value="InterPro"/>
</dbReference>
<feature type="region of interest" description="Disordered" evidence="8">
    <location>
        <begin position="1"/>
        <end position="386"/>
    </location>
</feature>
<feature type="region of interest" description="Disordered" evidence="8">
    <location>
        <begin position="798"/>
        <end position="819"/>
    </location>
</feature>
<feature type="compositionally biased region" description="Low complexity" evidence="8">
    <location>
        <begin position="958"/>
        <end position="981"/>
    </location>
</feature>
<comment type="caution">
    <text evidence="10">The sequence shown here is derived from an EMBL/GenBank/DDBJ whole genome shotgun (WGS) entry which is preliminary data.</text>
</comment>
<dbReference type="PANTHER" id="PTHR24332:SF9">
    <property type="entry name" value="HOMEOTIC PROTEIN CAUDAL"/>
    <property type="match status" value="1"/>
</dbReference>
<evidence type="ECO:0000256" key="1">
    <source>
        <dbReference type="ARBA" id="ARBA00004123"/>
    </source>
</evidence>
<evidence type="ECO:0000256" key="6">
    <source>
        <dbReference type="PROSITE-ProRule" id="PRU00108"/>
    </source>
</evidence>
<proteinExistence type="inferred from homology"/>
<keyword evidence="5 6" id="KW-0539">Nucleus</keyword>
<name>A0A8K0JPN3_9TREE</name>
<feature type="compositionally biased region" description="Basic and acidic residues" evidence="8">
    <location>
        <begin position="600"/>
        <end position="630"/>
    </location>
</feature>
<feature type="region of interest" description="Disordered" evidence="8">
    <location>
        <begin position="931"/>
        <end position="1027"/>
    </location>
</feature>
<keyword evidence="4 6" id="KW-0371">Homeobox</keyword>
<dbReference type="InterPro" id="IPR017970">
    <property type="entry name" value="Homeobox_CS"/>
</dbReference>
<dbReference type="PROSITE" id="PS50071">
    <property type="entry name" value="HOMEOBOX_2"/>
    <property type="match status" value="1"/>
</dbReference>
<feature type="compositionally biased region" description="Acidic residues" evidence="8">
    <location>
        <begin position="222"/>
        <end position="232"/>
    </location>
</feature>
<feature type="compositionally biased region" description="Polar residues" evidence="8">
    <location>
        <begin position="334"/>
        <end position="357"/>
    </location>
</feature>
<feature type="compositionally biased region" description="Basic residues" evidence="8">
    <location>
        <begin position="942"/>
        <end position="957"/>
    </location>
</feature>
<dbReference type="Gene3D" id="1.10.10.60">
    <property type="entry name" value="Homeodomain-like"/>
    <property type="match status" value="1"/>
</dbReference>
<organism evidence="10 11">
    <name type="scientific">Filobasidium floriforme</name>
    <dbReference type="NCBI Taxonomy" id="5210"/>
    <lineage>
        <taxon>Eukaryota</taxon>
        <taxon>Fungi</taxon>
        <taxon>Dikarya</taxon>
        <taxon>Basidiomycota</taxon>
        <taxon>Agaricomycotina</taxon>
        <taxon>Tremellomycetes</taxon>
        <taxon>Filobasidiales</taxon>
        <taxon>Filobasidiaceae</taxon>
        <taxon>Filobasidium</taxon>
    </lineage>
</organism>
<dbReference type="GO" id="GO:0009948">
    <property type="term" value="P:anterior/posterior axis specification"/>
    <property type="evidence" value="ECO:0007669"/>
    <property type="project" value="TreeGrafter"/>
</dbReference>
<evidence type="ECO:0000256" key="3">
    <source>
        <dbReference type="ARBA" id="ARBA00023125"/>
    </source>
</evidence>
<evidence type="ECO:0000256" key="7">
    <source>
        <dbReference type="RuleBase" id="RU000682"/>
    </source>
</evidence>
<dbReference type="AlphaFoldDB" id="A0A8K0JPN3"/>
<feature type="domain" description="Homeobox" evidence="9">
    <location>
        <begin position="372"/>
        <end position="432"/>
    </location>
</feature>
<feature type="compositionally biased region" description="Acidic residues" evidence="8">
    <location>
        <begin position="535"/>
        <end position="566"/>
    </location>
</feature>
<feature type="compositionally biased region" description="Acidic residues" evidence="8">
    <location>
        <begin position="859"/>
        <end position="872"/>
    </location>
</feature>
<evidence type="ECO:0000256" key="8">
    <source>
        <dbReference type="SAM" id="MobiDB-lite"/>
    </source>
</evidence>
<dbReference type="GO" id="GO:0005634">
    <property type="term" value="C:nucleus"/>
    <property type="evidence" value="ECO:0007669"/>
    <property type="project" value="UniProtKB-SubCell"/>
</dbReference>
<dbReference type="InterPro" id="IPR001356">
    <property type="entry name" value="HD"/>
</dbReference>
<gene>
    <name evidence="10" type="ORF">FFLO_01359</name>
</gene>
<evidence type="ECO:0000259" key="9">
    <source>
        <dbReference type="PROSITE" id="PS50071"/>
    </source>
</evidence>
<feature type="compositionally biased region" description="Polar residues" evidence="8">
    <location>
        <begin position="666"/>
        <end position="684"/>
    </location>
</feature>
<feature type="compositionally biased region" description="Basic and acidic residues" evidence="8">
    <location>
        <begin position="233"/>
        <end position="242"/>
    </location>
</feature>
<protein>
    <recommendedName>
        <fullName evidence="9">Homeobox domain-containing protein</fullName>
    </recommendedName>
</protein>
<dbReference type="PANTHER" id="PTHR24332">
    <property type="entry name" value="HOMEOBOX PROTEIN CDX"/>
    <property type="match status" value="1"/>
</dbReference>
<dbReference type="GO" id="GO:0030154">
    <property type="term" value="P:cell differentiation"/>
    <property type="evidence" value="ECO:0007669"/>
    <property type="project" value="TreeGrafter"/>
</dbReference>
<dbReference type="SUPFAM" id="SSF46689">
    <property type="entry name" value="Homeodomain-like"/>
    <property type="match status" value="1"/>
</dbReference>
<evidence type="ECO:0000313" key="10">
    <source>
        <dbReference type="EMBL" id="KAG7566858.1"/>
    </source>
</evidence>
<evidence type="ECO:0000313" key="11">
    <source>
        <dbReference type="Proteomes" id="UP000812966"/>
    </source>
</evidence>
<feature type="compositionally biased region" description="Basic and acidic residues" evidence="8">
    <location>
        <begin position="1008"/>
        <end position="1023"/>
    </location>
</feature>
<feature type="compositionally biased region" description="Basic and acidic residues" evidence="8">
    <location>
        <begin position="873"/>
        <end position="883"/>
    </location>
</feature>
<dbReference type="GO" id="GO:0000977">
    <property type="term" value="F:RNA polymerase II transcription regulatory region sequence-specific DNA binding"/>
    <property type="evidence" value="ECO:0007669"/>
    <property type="project" value="TreeGrafter"/>
</dbReference>
<feature type="compositionally biased region" description="Polar residues" evidence="8">
    <location>
        <begin position="274"/>
        <end position="284"/>
    </location>
</feature>